<feature type="domain" description="Glycosyltransferase subfamily 4-like N-terminal" evidence="2">
    <location>
        <begin position="75"/>
        <end position="193"/>
    </location>
</feature>
<evidence type="ECO:0000259" key="2">
    <source>
        <dbReference type="Pfam" id="PF13439"/>
    </source>
</evidence>
<dbReference type="SUPFAM" id="SSF53756">
    <property type="entry name" value="UDP-Glycosyltransferase/glycogen phosphorylase"/>
    <property type="match status" value="1"/>
</dbReference>
<dbReference type="AlphaFoldDB" id="A0AAP2W655"/>
<dbReference type="GO" id="GO:0016757">
    <property type="term" value="F:glycosyltransferase activity"/>
    <property type="evidence" value="ECO:0007669"/>
    <property type="project" value="InterPro"/>
</dbReference>
<dbReference type="InterPro" id="IPR050194">
    <property type="entry name" value="Glycosyltransferase_grp1"/>
</dbReference>
<protein>
    <submittedName>
        <fullName evidence="3">Glycosyltransferase family 4 protein</fullName>
    </submittedName>
</protein>
<keyword evidence="4" id="KW-1185">Reference proteome</keyword>
<gene>
    <name evidence="3" type="ORF">CUJ83_07865</name>
</gene>
<dbReference type="InterPro" id="IPR001296">
    <property type="entry name" value="Glyco_trans_1"/>
</dbReference>
<comment type="caution">
    <text evidence="3">The sequence shown here is derived from an EMBL/GenBank/DDBJ whole genome shotgun (WGS) entry which is preliminary data.</text>
</comment>
<dbReference type="InterPro" id="IPR028098">
    <property type="entry name" value="Glyco_trans_4-like_N"/>
</dbReference>
<dbReference type="Proteomes" id="UP001320159">
    <property type="component" value="Unassembled WGS sequence"/>
</dbReference>
<dbReference type="PANTHER" id="PTHR45947:SF3">
    <property type="entry name" value="SULFOQUINOVOSYL TRANSFERASE SQD2"/>
    <property type="match status" value="1"/>
</dbReference>
<dbReference type="EMBL" id="PGCK01000005">
    <property type="protein sequence ID" value="MCD1294912.1"/>
    <property type="molecule type" value="Genomic_DNA"/>
</dbReference>
<dbReference type="RefSeq" id="WP_230741746.1">
    <property type="nucleotide sequence ID" value="NZ_PGCK01000005.1"/>
</dbReference>
<accession>A0AAP2W655</accession>
<dbReference type="PANTHER" id="PTHR45947">
    <property type="entry name" value="SULFOQUINOVOSYL TRANSFERASE SQD2"/>
    <property type="match status" value="1"/>
</dbReference>
<dbReference type="Pfam" id="PF13439">
    <property type="entry name" value="Glyco_transf_4"/>
    <property type="match status" value="1"/>
</dbReference>
<feature type="domain" description="Glycosyl transferase family 1" evidence="1">
    <location>
        <begin position="204"/>
        <end position="366"/>
    </location>
</feature>
<evidence type="ECO:0000259" key="1">
    <source>
        <dbReference type="Pfam" id="PF00534"/>
    </source>
</evidence>
<reference evidence="3 4" key="1">
    <citation type="submission" date="2017-11" db="EMBL/GenBank/DDBJ databases">
        <title>Isolation and Characterization of Family Methanocellaceae Species from Potential Methane Hydrate Area Offshore Southwestern Taiwan.</title>
        <authorList>
            <person name="Zhang W.-L."/>
            <person name="Chen W.-C."/>
            <person name="Lai M.-C."/>
            <person name="Chen S.-C."/>
        </authorList>
    </citation>
    <scope>NUCLEOTIDE SEQUENCE [LARGE SCALE GENOMIC DNA]</scope>
    <source>
        <strain evidence="3 4">CWC-04</strain>
    </source>
</reference>
<dbReference type="Pfam" id="PF00534">
    <property type="entry name" value="Glycos_transf_1"/>
    <property type="match status" value="1"/>
</dbReference>
<evidence type="ECO:0000313" key="3">
    <source>
        <dbReference type="EMBL" id="MCD1294912.1"/>
    </source>
</evidence>
<sequence length="387" mass="45004">MSQKNLLVISHSYANFIKYPIEIIAKKFNKVYVLVRINSFAELSNYIPVNHLKPFNKSSKINLLNIPDNVEVIPTPFFYLPVQLSMPYLIEKHYEVVEKSILKNNIDFNIVHSHFTISAGYVGSKLKNRYNVPFVLTIHENKEWFLREYNSLNSIIYDIWKNADLIFRVNKKDIPLLKRYNNNVKYIKNGFNCNHLKHIDKNYARNILNIPTDKFIIFSLGVLIDRKGFNFLIESINIIRNYKPDVICYIGGHGPQKNKLQKMINDFNLRDNVRLVGFIEDYKLNYWMNACDLFVLPSLSESFGVVQVEAMACGKPVVATINGGSEEVIKEGKTGLLAIPGNSEDLAEKILNAINENWDYEYILKYSEEYLWHTIVDDILNNYDELI</sequence>
<proteinExistence type="predicted"/>
<name>A0AAP2W655_9EURY</name>
<dbReference type="Gene3D" id="3.40.50.2000">
    <property type="entry name" value="Glycogen Phosphorylase B"/>
    <property type="match status" value="2"/>
</dbReference>
<organism evidence="3 4">
    <name type="scientific">Methanooceanicella nereidis</name>
    <dbReference type="NCBI Taxonomy" id="2052831"/>
    <lineage>
        <taxon>Archaea</taxon>
        <taxon>Methanobacteriati</taxon>
        <taxon>Methanobacteriota</taxon>
        <taxon>Stenosarchaea group</taxon>
        <taxon>Methanomicrobia</taxon>
        <taxon>Methanocellales</taxon>
        <taxon>Methanocellaceae</taxon>
        <taxon>Methanooceanicella</taxon>
    </lineage>
</organism>
<evidence type="ECO:0000313" key="4">
    <source>
        <dbReference type="Proteomes" id="UP001320159"/>
    </source>
</evidence>